<evidence type="ECO:0000313" key="3">
    <source>
        <dbReference type="Proteomes" id="UP000567179"/>
    </source>
</evidence>
<dbReference type="PANTHER" id="PTHR45725">
    <property type="entry name" value="FORMIN HOMOLOGY 2 FAMILY MEMBER"/>
    <property type="match status" value="1"/>
</dbReference>
<evidence type="ECO:0000256" key="1">
    <source>
        <dbReference type="SAM" id="MobiDB-lite"/>
    </source>
</evidence>
<reference evidence="2 3" key="1">
    <citation type="journal article" date="2020" name="ISME J.">
        <title>Uncovering the hidden diversity of litter-decomposition mechanisms in mushroom-forming fungi.</title>
        <authorList>
            <person name="Floudas D."/>
            <person name="Bentzer J."/>
            <person name="Ahren D."/>
            <person name="Johansson T."/>
            <person name="Persson P."/>
            <person name="Tunlid A."/>
        </authorList>
    </citation>
    <scope>NUCLEOTIDE SEQUENCE [LARGE SCALE GENOMIC DNA]</scope>
    <source>
        <strain evidence="2 3">CBS 101986</strain>
    </source>
</reference>
<feature type="compositionally biased region" description="Low complexity" evidence="1">
    <location>
        <begin position="584"/>
        <end position="593"/>
    </location>
</feature>
<protein>
    <submittedName>
        <fullName evidence="2">Uncharacterized protein</fullName>
    </submittedName>
</protein>
<feature type="region of interest" description="Disordered" evidence="1">
    <location>
        <begin position="327"/>
        <end position="382"/>
    </location>
</feature>
<dbReference type="EMBL" id="JAACJJ010000028">
    <property type="protein sequence ID" value="KAF5322905.1"/>
    <property type="molecule type" value="Genomic_DNA"/>
</dbReference>
<dbReference type="Proteomes" id="UP000567179">
    <property type="component" value="Unassembled WGS sequence"/>
</dbReference>
<feature type="region of interest" description="Disordered" evidence="1">
    <location>
        <begin position="28"/>
        <end position="169"/>
    </location>
</feature>
<evidence type="ECO:0000313" key="2">
    <source>
        <dbReference type="EMBL" id="KAF5322905.1"/>
    </source>
</evidence>
<feature type="compositionally biased region" description="Basic and acidic residues" evidence="1">
    <location>
        <begin position="159"/>
        <end position="168"/>
    </location>
</feature>
<accession>A0A8H5BGL6</accession>
<feature type="compositionally biased region" description="Basic and acidic residues" evidence="1">
    <location>
        <begin position="52"/>
        <end position="64"/>
    </location>
</feature>
<proteinExistence type="predicted"/>
<dbReference type="OrthoDB" id="3238644at2759"/>
<feature type="compositionally biased region" description="Basic and acidic residues" evidence="1">
    <location>
        <begin position="529"/>
        <end position="541"/>
    </location>
</feature>
<feature type="compositionally biased region" description="Low complexity" evidence="1">
    <location>
        <begin position="38"/>
        <end position="49"/>
    </location>
</feature>
<feature type="compositionally biased region" description="Pro residues" evidence="1">
    <location>
        <begin position="99"/>
        <end position="114"/>
    </location>
</feature>
<feature type="compositionally biased region" description="Low complexity" evidence="1">
    <location>
        <begin position="602"/>
        <end position="639"/>
    </location>
</feature>
<keyword evidence="3" id="KW-1185">Reference proteome</keyword>
<gene>
    <name evidence="2" type="ORF">D9619_001926</name>
</gene>
<comment type="caution">
    <text evidence="2">The sequence shown here is derived from an EMBL/GenBank/DDBJ whole genome shotgun (WGS) entry which is preliminary data.</text>
</comment>
<feature type="region of interest" description="Disordered" evidence="1">
    <location>
        <begin position="522"/>
        <end position="639"/>
    </location>
</feature>
<feature type="compositionally biased region" description="Pro residues" evidence="1">
    <location>
        <begin position="555"/>
        <end position="568"/>
    </location>
</feature>
<name>A0A8H5BGL6_9AGAR</name>
<sequence length="639" mass="69378">MSSPHSRNRRWTREKIVATLELIGELTYLSPLPPSPPASRESSPAPSSSGKRRLDDASDLEPTKRPRTSQAKDAPRQPPPPAHRSPASDKSTQSEPHVQPRPPSIPAPPLPPATRPNATATTVRSEPCEDGEVPEETPFVPEPSKLFDRPIRRPRKGKPSKDRLSALHEHHHLAGRTLKYSGTARLYSLYPPSSPSYKPLSDPPPPGSMYHRNGVVISRLEIIDALLHFVYAKWADSYKTGIVNYSQWSSIRGYLDWCLKECAIVDTTCEEERMLFGLVCMVDGFVRSKCMNATLKYAVSTPVEKAQENLTKNIALAASAAAAADSSVPVKTNGKAPPMLPSPASTSSTPVTHDDGTPNADPAAARSQPPSLQPSARPHQYRGSVPVEQLPAAYRENPASIPPHVLERMEAVMEPLTANVIGELKKTVDDYLASARAMEAAYLHCNLPAMRRCFPKTWARMVYSTLGTNDEVEVDMDDDEGELCWPEQTMNGSGIAWVCFMGKAMVTEYGAKFGYKSLAGVIPKPGIVPEDKPSAEMEQRRRQQLGSASGSVHNGPPPSSHHGPPPGYPSRDSGNPPYGHHRSGSSSHGSGSNHGHRPYPPHSGSNNHGGNHHGYNGYGQGNNHRQGYSSSSYGGAPPR</sequence>
<organism evidence="2 3">
    <name type="scientific">Psilocybe cf. subviscida</name>
    <dbReference type="NCBI Taxonomy" id="2480587"/>
    <lineage>
        <taxon>Eukaryota</taxon>
        <taxon>Fungi</taxon>
        <taxon>Dikarya</taxon>
        <taxon>Basidiomycota</taxon>
        <taxon>Agaricomycotina</taxon>
        <taxon>Agaricomycetes</taxon>
        <taxon>Agaricomycetidae</taxon>
        <taxon>Agaricales</taxon>
        <taxon>Agaricineae</taxon>
        <taxon>Strophariaceae</taxon>
        <taxon>Psilocybe</taxon>
    </lineage>
</organism>
<dbReference type="InterPro" id="IPR051425">
    <property type="entry name" value="Formin_Homology"/>
</dbReference>
<dbReference type="AlphaFoldDB" id="A0A8H5BGL6"/>